<sequence length="902" mass="98237">MHLSRRDTIRAGLLGGVAVWLPAAATAAPAFAAAPVRWIDGAAPAMHAGQTFGVAWPRGALKRGSRLAVRSAGVAVPAQSWTTATWPDGSIKWSAHAIPADVALAELSVTRGRDTAPQQPVRVTESAGAVVVEVGDLRWDIARSGEALIRSASQGGRPVLGPVALVGAVRSDPLHGDPAPFTGAIDRVTVEQRGPVRAVVKIEGYHVTGERRWLPFTVRLYAYAGSAGLRIVHSVVFDVDATKDFLSALGVQATVPMTGALHDRHVRIATDRQMLVEGVRPLTGLRRDPGKAFRDAQIAGRAVPPLAEMAPAVRDTLDRIPAWGDFRLEQPNAHGYAITKRTGPGQGWVDSAEGARAPGLAYVGGPAGGAAIGVRYFWQRHPTALHIDGATGDDARLTAWLWSPEAPAMDLRPYHGTMGMAGYDAQNEGLSVTYEDYEPGWDDASGIARTSELMLWALPATPPTETLAAMAAMQAQPSQLMTAPAHLHAAQVFGDWNLPDRSTANRKAIEDQLVDLIDFYAGEVDRRSWYGFWNHGDVMHTYDADRHQWRYDIGGFAWANSELSPDLWLWTQVLRTGDAQAFRLAEAMTRHTGEVDVYHTGRFRGLGTRHGVQHWSDSSKQPRVSNASYRRIFYYLTADERVGDLLRDLVTSDQALTRVEIGRKVPGAKRPVLPPGTIEMTFGTTWCPLAAAWLTEWERTGDTRWRDRILAGLDTIGRLPHGWMTGSAPFDMATGRFIDQNRKIGLSHLNAVFGAVEVSSELIRLLDVPRYRAAWLEYCRWYNAPQAEYLARFGAPFGPRNLREGHARLTAYAAFEEKDAALAMRAAQEFLSGDAGLGTWPADPRRTVAGVVEWPGVSTNASAQWGLAAIQTLALVPDALDRVPIVAPDAPGRKRAKDNGRD</sequence>
<dbReference type="Pfam" id="PF21346">
    <property type="entry name" value="PcRGLX_3rd"/>
    <property type="match status" value="1"/>
</dbReference>
<reference evidence="5 6" key="1">
    <citation type="journal article" date="2019" name="Int. J. Syst. Evol. Microbiol.">
        <title>The Global Catalogue of Microorganisms (GCM) 10K type strain sequencing project: providing services to taxonomists for standard genome sequencing and annotation.</title>
        <authorList>
            <consortium name="The Broad Institute Genomics Platform"/>
            <consortium name="The Broad Institute Genome Sequencing Center for Infectious Disease"/>
            <person name="Wu L."/>
            <person name="Ma J."/>
        </authorList>
    </citation>
    <scope>NUCLEOTIDE SEQUENCE [LARGE SCALE GENOMIC DNA]</scope>
    <source>
        <strain evidence="5 6">JCM 14603</strain>
    </source>
</reference>
<dbReference type="InterPro" id="IPR048331">
    <property type="entry name" value="PcRGLX/YetA_3rd"/>
</dbReference>
<protein>
    <submittedName>
        <fullName evidence="5">Tat pathway signal sequence domain protein</fullName>
    </submittedName>
</protein>
<dbReference type="PANTHER" id="PTHR40081:SF1">
    <property type="entry name" value="TAT PATHWAY SIGNAL SEQUENCE DOMAIN PROTEIN"/>
    <property type="match status" value="1"/>
</dbReference>
<proteinExistence type="predicted"/>
<evidence type="ECO:0000259" key="3">
    <source>
        <dbReference type="Pfam" id="PF21345"/>
    </source>
</evidence>
<accession>A0ABN1HW83</accession>
<dbReference type="InterPro" id="IPR006311">
    <property type="entry name" value="TAT_signal"/>
</dbReference>
<evidence type="ECO:0000259" key="2">
    <source>
        <dbReference type="Pfam" id="PF19501"/>
    </source>
</evidence>
<feature type="domain" description="PcRGLX/YetA-like C-terminal alpha/alpha toroid" evidence="4">
    <location>
        <begin position="477"/>
        <end position="880"/>
    </location>
</feature>
<feature type="chain" id="PRO_5047517918" evidence="1">
    <location>
        <begin position="33"/>
        <end position="902"/>
    </location>
</feature>
<gene>
    <name evidence="5" type="ORF">GCM10009102_21430</name>
</gene>
<dbReference type="EMBL" id="BAAAES010000008">
    <property type="protein sequence ID" value="GAA0670439.1"/>
    <property type="molecule type" value="Genomic_DNA"/>
</dbReference>
<evidence type="ECO:0000313" key="6">
    <source>
        <dbReference type="Proteomes" id="UP001500238"/>
    </source>
</evidence>
<name>A0ABN1HW83_9SPHN</name>
<evidence type="ECO:0000259" key="4">
    <source>
        <dbReference type="Pfam" id="PF21346"/>
    </source>
</evidence>
<dbReference type="Proteomes" id="UP001500238">
    <property type="component" value="Unassembled WGS sequence"/>
</dbReference>
<feature type="domain" description="PcRGLX/YetA-like central beta-sandwich" evidence="3">
    <location>
        <begin position="121"/>
        <end position="471"/>
    </location>
</feature>
<dbReference type="InterPro" id="IPR048330">
    <property type="entry name" value="PcRGLX/YetA_2nd"/>
</dbReference>
<dbReference type="Pfam" id="PF19501">
    <property type="entry name" value="PcRGLX_1st"/>
    <property type="match status" value="1"/>
</dbReference>
<dbReference type="PANTHER" id="PTHR40081">
    <property type="entry name" value="CONCANAVALIN A-LIKE LECTIN/GLUCANASE"/>
    <property type="match status" value="1"/>
</dbReference>
<dbReference type="Pfam" id="PF21345">
    <property type="entry name" value="PcRGLX_2nd"/>
    <property type="match status" value="1"/>
</dbReference>
<keyword evidence="1" id="KW-0732">Signal</keyword>
<comment type="caution">
    <text evidence="5">The sequence shown here is derived from an EMBL/GenBank/DDBJ whole genome shotgun (WGS) entry which is preliminary data.</text>
</comment>
<organism evidence="5 6">
    <name type="scientific">Sphingomonas insulae</name>
    <dbReference type="NCBI Taxonomy" id="424800"/>
    <lineage>
        <taxon>Bacteria</taxon>
        <taxon>Pseudomonadati</taxon>
        <taxon>Pseudomonadota</taxon>
        <taxon>Alphaproteobacteria</taxon>
        <taxon>Sphingomonadales</taxon>
        <taxon>Sphingomonadaceae</taxon>
        <taxon>Sphingomonas</taxon>
    </lineage>
</organism>
<dbReference type="InterPro" id="IPR048329">
    <property type="entry name" value="PcRGLX_1st"/>
</dbReference>
<evidence type="ECO:0000313" key="5">
    <source>
        <dbReference type="EMBL" id="GAA0670439.1"/>
    </source>
</evidence>
<dbReference type="InterPro" id="IPR045793">
    <property type="entry name" value="PcRGLX/YetA-like"/>
</dbReference>
<feature type="domain" description="PcRGLX/YetA-like N-terminal RIFT barrel" evidence="2">
    <location>
        <begin position="34"/>
        <end position="104"/>
    </location>
</feature>
<keyword evidence="6" id="KW-1185">Reference proteome</keyword>
<evidence type="ECO:0000256" key="1">
    <source>
        <dbReference type="SAM" id="SignalP"/>
    </source>
</evidence>
<dbReference type="PROSITE" id="PS51318">
    <property type="entry name" value="TAT"/>
    <property type="match status" value="1"/>
</dbReference>
<feature type="signal peptide" evidence="1">
    <location>
        <begin position="1"/>
        <end position="32"/>
    </location>
</feature>